<dbReference type="SUPFAM" id="SSF90123">
    <property type="entry name" value="ABC transporter transmembrane region"/>
    <property type="match status" value="2"/>
</dbReference>
<dbReference type="FunFam" id="3.40.50.300:FF:000066">
    <property type="entry name" value="ABC transporter B family member 1"/>
    <property type="match status" value="1"/>
</dbReference>
<feature type="domain" description="ABC transporter" evidence="13">
    <location>
        <begin position="435"/>
        <end position="680"/>
    </location>
</feature>
<keyword evidence="10" id="KW-0325">Glycoprotein</keyword>
<dbReference type="Gene3D" id="1.20.1560.10">
    <property type="entry name" value="ABC transporter type 1, transmembrane domain"/>
    <property type="match status" value="1"/>
</dbReference>
<feature type="compositionally biased region" description="Basic and acidic residues" evidence="11">
    <location>
        <begin position="51"/>
        <end position="61"/>
    </location>
</feature>
<dbReference type="GO" id="GO:0005743">
    <property type="term" value="C:mitochondrial inner membrane"/>
    <property type="evidence" value="ECO:0007669"/>
    <property type="project" value="TreeGrafter"/>
</dbReference>
<feature type="transmembrane region" description="Helical" evidence="12">
    <location>
        <begin position="1030"/>
        <end position="1052"/>
    </location>
</feature>
<dbReference type="InterPro" id="IPR036640">
    <property type="entry name" value="ABC1_TM_sf"/>
</dbReference>
<feature type="compositionally biased region" description="Basic and acidic residues" evidence="11">
    <location>
        <begin position="31"/>
        <end position="42"/>
    </location>
</feature>
<dbReference type="PANTHER" id="PTHR43394">
    <property type="entry name" value="ATP-DEPENDENT PERMEASE MDL1, MITOCHONDRIAL"/>
    <property type="match status" value="1"/>
</dbReference>
<feature type="domain" description="ABC transporter" evidence="13">
    <location>
        <begin position="1094"/>
        <end position="1334"/>
    </location>
</feature>
<dbReference type="InterPro" id="IPR011527">
    <property type="entry name" value="ABC1_TM_dom"/>
</dbReference>
<dbReference type="OrthoDB" id="6500128at2759"/>
<organism evidence="15 16">
    <name type="scientific">Wallemia hederae</name>
    <dbReference type="NCBI Taxonomy" id="1540922"/>
    <lineage>
        <taxon>Eukaryota</taxon>
        <taxon>Fungi</taxon>
        <taxon>Dikarya</taxon>
        <taxon>Basidiomycota</taxon>
        <taxon>Wallemiomycotina</taxon>
        <taxon>Wallemiomycetes</taxon>
        <taxon>Wallemiales</taxon>
        <taxon>Wallemiaceae</taxon>
        <taxon>Wallemia</taxon>
    </lineage>
</organism>
<evidence type="ECO:0000256" key="1">
    <source>
        <dbReference type="ARBA" id="ARBA00004651"/>
    </source>
</evidence>
<evidence type="ECO:0000259" key="13">
    <source>
        <dbReference type="PROSITE" id="PS50893"/>
    </source>
</evidence>
<dbReference type="InterPro" id="IPR017871">
    <property type="entry name" value="ABC_transporter-like_CS"/>
</dbReference>
<comment type="subcellular location">
    <subcellularLocation>
        <location evidence="1">Cell membrane</location>
        <topology evidence="1">Multi-pass membrane protein</topology>
    </subcellularLocation>
</comment>
<feature type="transmembrane region" description="Helical" evidence="12">
    <location>
        <begin position="258"/>
        <end position="278"/>
    </location>
</feature>
<keyword evidence="6" id="KW-0547">Nucleotide-binding</keyword>
<keyword evidence="8 12" id="KW-1133">Transmembrane helix</keyword>
<dbReference type="GO" id="GO:0015421">
    <property type="term" value="F:ABC-type oligopeptide transporter activity"/>
    <property type="evidence" value="ECO:0007669"/>
    <property type="project" value="TreeGrafter"/>
</dbReference>
<proteinExistence type="inferred from homology"/>
<dbReference type="GO" id="GO:0090374">
    <property type="term" value="P:oligopeptide export from mitochondrion"/>
    <property type="evidence" value="ECO:0007669"/>
    <property type="project" value="TreeGrafter"/>
</dbReference>
<dbReference type="FunFam" id="3.40.50.300:FF:000251">
    <property type="entry name" value="ABC transporter B family member 19"/>
    <property type="match status" value="1"/>
</dbReference>
<sequence length="1343" mass="146086">MATPVTPDVAANAVEKTIDTDAVSESSTSFDQKRSEITDEKTSKKRKWFKRKDSSSEDKDNSSIAIDAPAAPKPATFLQLFKYATRFEIMLNILGLFFALGSGVTQPVLSIVFGRMVTDMTNFFQVSQLYTTDPTAPGVEDAFNKAASDLNDQVSLNCIYLVAIGAAMFIGSYSYTVIYTYTSERIARRIREMYLRSVLRQDIAFFDEIGAGEIATRIESDCHLLHVGISDKVATASMYIATFITGFIIAFVRQAKLAGVMFIIVPCIAVLGGVMTAFTSKYQASALDHIAFAGTLAEEVISTIRTAKAFGSQLILGNLYDDQLLKARKVGYKSASANASGIAVMFFILYSSYSIAFCWGTTLILRGEADTGKIVSVFMSILIGAFSLAMINPELQAIGKGRGAAAKIYDTIERVPSIDSSSDDGLKPATVEGNISFSNVNFAYPARKEVQVMKDFTAVFPKGQLTALVGASGSGKSTSISLIERFYDPLSGDVMLDGVNLKDLNVKWLRSKIGLVGQEPVLFNDTVRANVEHGLIGTEMEHWPDEQRLELVINACKVANADGFINTLPEKYNNSVGERGMLLSGGQKQRVAIARAIVSDPPILLLDEATAALDSASESIVQKALDQAAMNRTTVAIAHRLSTIKNAHQIIVMGGGEILEVGNHATLTANAEGAYSTLVAAQSLSQAKSAEAAQAKEENEDLKDSTPNEDVLPLDRVKSSRSVASLALEKRSEERGEFKEKHYSFFRVLVELIKINKDARWMYAIGAVAAFFSGAVYPSGFAVVFGRVIQNLSLSPSSPNYHEQMRHNGDRDALYFFVIAIGATIAIYIQSLLMHSAGEMLTYILRHKSFAKLLRSDVEYFDKKENSTGVLTSELSSNSQKVQGLAGVTMGTIVQSCSTLIVGIAVGIGHNWKLGLIGTACIPLTLSAGITRLRVVVLKDKRTKAAYERSSQYACEGAASIRTVASLTREDQISQFYHDTLSEPYEQSVRSAIFSSALFALGQTFTFWVLALVFWYGSRQLTSLEVDVQGFYVTLMSVIFSSIQAGNVFSFVPDISSARGGAARILNLLNIEPEIEVEHDDSDGKHLDSVDGHITFEDVHFRYPTRADVPVLRSLNLEIKPGSYVALVGPSGCGKSTTIQLIERFYDPLAGSVKLDGHEVRDLNLNNLRSHMALVSQEPTLYAGTVKYNILMGATRPHEEISQQELEDACADANILDFVRDLPDGFETQVGGKGTQLSGGQKQRIAIARALIRKPKILLLDEATSALDQTSEAVVQAALDKVASGRTTIAIAHRLSTIQKADMIYVFKDGKVSQAGTHKELIEQKDGLYAELVALQSLSKQDA</sequence>
<evidence type="ECO:0000259" key="14">
    <source>
        <dbReference type="PROSITE" id="PS50929"/>
    </source>
</evidence>
<feature type="transmembrane region" description="Helical" evidence="12">
    <location>
        <begin position="761"/>
        <end position="789"/>
    </location>
</feature>
<keyword evidence="3" id="KW-0813">Transport</keyword>
<dbReference type="SMART" id="SM00382">
    <property type="entry name" value="AAA"/>
    <property type="match status" value="2"/>
</dbReference>
<evidence type="ECO:0000256" key="11">
    <source>
        <dbReference type="SAM" id="MobiDB-lite"/>
    </source>
</evidence>
<evidence type="ECO:0000256" key="8">
    <source>
        <dbReference type="ARBA" id="ARBA00022989"/>
    </source>
</evidence>
<feature type="region of interest" description="Disordered" evidence="11">
    <location>
        <begin position="690"/>
        <end position="711"/>
    </location>
</feature>
<comment type="caution">
    <text evidence="15">The sequence shown here is derived from an EMBL/GenBank/DDBJ whole genome shotgun (WGS) entry which is preliminary data.</text>
</comment>
<keyword evidence="9 12" id="KW-0472">Membrane</keyword>
<accession>A0A4T0FY63</accession>
<evidence type="ECO:0000313" key="16">
    <source>
        <dbReference type="Proteomes" id="UP000310189"/>
    </source>
</evidence>
<dbReference type="Gene3D" id="3.40.50.300">
    <property type="entry name" value="P-loop containing nucleotide triphosphate hydrolases"/>
    <property type="match status" value="2"/>
</dbReference>
<dbReference type="Proteomes" id="UP000310189">
    <property type="component" value="Unassembled WGS sequence"/>
</dbReference>
<dbReference type="GO" id="GO:0016887">
    <property type="term" value="F:ATP hydrolysis activity"/>
    <property type="evidence" value="ECO:0007669"/>
    <property type="project" value="InterPro"/>
</dbReference>
<feature type="domain" description="ABC transmembrane type-1" evidence="14">
    <location>
        <begin position="93"/>
        <end position="400"/>
    </location>
</feature>
<feature type="transmembrane region" description="Helical" evidence="12">
    <location>
        <begin position="813"/>
        <end position="833"/>
    </location>
</feature>
<feature type="transmembrane region" description="Helical" evidence="12">
    <location>
        <begin position="374"/>
        <end position="392"/>
    </location>
</feature>
<evidence type="ECO:0000256" key="7">
    <source>
        <dbReference type="ARBA" id="ARBA00022840"/>
    </source>
</evidence>
<feature type="region of interest" description="Disordered" evidence="11">
    <location>
        <begin position="22"/>
        <end position="67"/>
    </location>
</feature>
<comment type="similarity">
    <text evidence="2">Belongs to the ABC transporter superfamily. ABCB family. Multidrug resistance exporter (TC 3.A.1.201) subfamily.</text>
</comment>
<dbReference type="PROSITE" id="PS50929">
    <property type="entry name" value="ABC_TM1F"/>
    <property type="match status" value="2"/>
</dbReference>
<feature type="transmembrane region" description="Helical" evidence="12">
    <location>
        <begin position="914"/>
        <end position="935"/>
    </location>
</feature>
<feature type="transmembrane region" description="Helical" evidence="12">
    <location>
        <begin position="233"/>
        <end position="252"/>
    </location>
</feature>
<dbReference type="CDD" id="cd18577">
    <property type="entry name" value="ABC_6TM_Pgp_ABCB1_D1_like"/>
    <property type="match status" value="1"/>
</dbReference>
<keyword evidence="7" id="KW-0067">ATP-binding</keyword>
<dbReference type="EMBL" id="SPNW01000009">
    <property type="protein sequence ID" value="TIA91996.1"/>
    <property type="molecule type" value="Genomic_DNA"/>
</dbReference>
<gene>
    <name evidence="15" type="ORF">E3P99_00799</name>
</gene>
<keyword evidence="5" id="KW-0677">Repeat</keyword>
<evidence type="ECO:0000256" key="3">
    <source>
        <dbReference type="ARBA" id="ARBA00022448"/>
    </source>
</evidence>
<evidence type="ECO:0008006" key="17">
    <source>
        <dbReference type="Google" id="ProtNLM"/>
    </source>
</evidence>
<dbReference type="GO" id="GO:0005524">
    <property type="term" value="F:ATP binding"/>
    <property type="evidence" value="ECO:0007669"/>
    <property type="project" value="UniProtKB-KW"/>
</dbReference>
<name>A0A4T0FY63_9BASI</name>
<feature type="transmembrane region" description="Helical" evidence="12">
    <location>
        <begin position="885"/>
        <end position="908"/>
    </location>
</feature>
<dbReference type="PANTHER" id="PTHR43394:SF27">
    <property type="entry name" value="ATP-DEPENDENT TRANSLOCASE ABCB1-LIKE"/>
    <property type="match status" value="1"/>
</dbReference>
<dbReference type="InterPro" id="IPR003439">
    <property type="entry name" value="ABC_transporter-like_ATP-bd"/>
</dbReference>
<dbReference type="PROSITE" id="PS00211">
    <property type="entry name" value="ABC_TRANSPORTER_1"/>
    <property type="match status" value="2"/>
</dbReference>
<reference evidence="15 16" key="1">
    <citation type="submission" date="2019-03" db="EMBL/GenBank/DDBJ databases">
        <title>Sequencing 23 genomes of Wallemia ichthyophaga.</title>
        <authorList>
            <person name="Gostincar C."/>
        </authorList>
    </citation>
    <scope>NUCLEOTIDE SEQUENCE [LARGE SCALE GENOMIC DNA]</scope>
    <source>
        <strain evidence="15 16">EXF-5753</strain>
    </source>
</reference>
<feature type="transmembrane region" description="Helical" evidence="12">
    <location>
        <begin position="997"/>
        <end position="1018"/>
    </location>
</feature>
<dbReference type="GO" id="GO:0005886">
    <property type="term" value="C:plasma membrane"/>
    <property type="evidence" value="ECO:0007669"/>
    <property type="project" value="UniProtKB-SubCell"/>
</dbReference>
<dbReference type="SUPFAM" id="SSF52540">
    <property type="entry name" value="P-loop containing nucleoside triphosphate hydrolases"/>
    <property type="match status" value="2"/>
</dbReference>
<evidence type="ECO:0000256" key="4">
    <source>
        <dbReference type="ARBA" id="ARBA00022692"/>
    </source>
</evidence>
<evidence type="ECO:0000313" key="15">
    <source>
        <dbReference type="EMBL" id="TIA91996.1"/>
    </source>
</evidence>
<dbReference type="Pfam" id="PF00664">
    <property type="entry name" value="ABC_membrane"/>
    <property type="match status" value="2"/>
</dbReference>
<dbReference type="PROSITE" id="PS50893">
    <property type="entry name" value="ABC_TRANSPORTER_2"/>
    <property type="match status" value="2"/>
</dbReference>
<protein>
    <recommendedName>
        <fullName evidence="17">Leptomycin B resistance protein pmd1</fullName>
    </recommendedName>
</protein>
<dbReference type="FunFam" id="1.20.1560.10:FF:000102">
    <property type="entry name" value="ABC multidrug transporter Mdr1"/>
    <property type="match status" value="1"/>
</dbReference>
<feature type="transmembrane region" description="Helical" evidence="12">
    <location>
        <begin position="159"/>
        <end position="181"/>
    </location>
</feature>
<evidence type="ECO:0000256" key="5">
    <source>
        <dbReference type="ARBA" id="ARBA00022737"/>
    </source>
</evidence>
<evidence type="ECO:0000256" key="6">
    <source>
        <dbReference type="ARBA" id="ARBA00022741"/>
    </source>
</evidence>
<evidence type="ECO:0000256" key="10">
    <source>
        <dbReference type="ARBA" id="ARBA00023180"/>
    </source>
</evidence>
<feature type="compositionally biased region" description="Basic and acidic residues" evidence="11">
    <location>
        <begin position="694"/>
        <end position="706"/>
    </location>
</feature>
<keyword evidence="4 12" id="KW-0812">Transmembrane</keyword>
<feature type="transmembrane region" description="Helical" evidence="12">
    <location>
        <begin position="89"/>
        <end position="113"/>
    </location>
</feature>
<dbReference type="InterPro" id="IPR027417">
    <property type="entry name" value="P-loop_NTPase"/>
</dbReference>
<dbReference type="InterPro" id="IPR003593">
    <property type="entry name" value="AAA+_ATPase"/>
</dbReference>
<dbReference type="CDD" id="cd03249">
    <property type="entry name" value="ABC_MTABC3_MDL1_MDL2"/>
    <property type="match status" value="1"/>
</dbReference>
<feature type="transmembrane region" description="Helical" evidence="12">
    <location>
        <begin position="342"/>
        <end position="362"/>
    </location>
</feature>
<dbReference type="Pfam" id="PF00005">
    <property type="entry name" value="ABC_tran"/>
    <property type="match status" value="2"/>
</dbReference>
<dbReference type="CDD" id="cd18578">
    <property type="entry name" value="ABC_6TM_Pgp_ABCB1_D2_like"/>
    <property type="match status" value="1"/>
</dbReference>
<dbReference type="InterPro" id="IPR039421">
    <property type="entry name" value="Type_1_exporter"/>
</dbReference>
<evidence type="ECO:0000256" key="2">
    <source>
        <dbReference type="ARBA" id="ARBA00007577"/>
    </source>
</evidence>
<feature type="domain" description="ABC transmembrane type-1" evidence="14">
    <location>
        <begin position="764"/>
        <end position="1057"/>
    </location>
</feature>
<evidence type="ECO:0000256" key="9">
    <source>
        <dbReference type="ARBA" id="ARBA00023136"/>
    </source>
</evidence>
<keyword evidence="16" id="KW-1185">Reference proteome</keyword>
<evidence type="ECO:0000256" key="12">
    <source>
        <dbReference type="SAM" id="Phobius"/>
    </source>
</evidence>